<protein>
    <submittedName>
        <fullName evidence="2">Uncharacterized protein</fullName>
    </submittedName>
</protein>
<proteinExistence type="predicted"/>
<accession>E4UR59</accession>
<organism evidence="3">
    <name type="scientific">Arthroderma gypseum (strain ATCC MYA-4604 / CBS 118893)</name>
    <name type="common">Microsporum gypseum</name>
    <dbReference type="NCBI Taxonomy" id="535722"/>
    <lineage>
        <taxon>Eukaryota</taxon>
        <taxon>Fungi</taxon>
        <taxon>Dikarya</taxon>
        <taxon>Ascomycota</taxon>
        <taxon>Pezizomycotina</taxon>
        <taxon>Eurotiomycetes</taxon>
        <taxon>Eurotiomycetidae</taxon>
        <taxon>Onygenales</taxon>
        <taxon>Arthrodermataceae</taxon>
        <taxon>Nannizzia</taxon>
    </lineage>
</organism>
<dbReference type="GeneID" id="10030118"/>
<dbReference type="EMBL" id="DS989823">
    <property type="protein sequence ID" value="EFQ99334.1"/>
    <property type="molecule type" value="Genomic_DNA"/>
</dbReference>
<reference evidence="3" key="1">
    <citation type="journal article" date="2012" name="MBio">
        <title>Comparative genome analysis of Trichophyton rubrum and related dermatophytes reveals candidate genes involved in infection.</title>
        <authorList>
            <person name="Martinez D.A."/>
            <person name="Oliver B.G."/>
            <person name="Graeser Y."/>
            <person name="Goldberg J.M."/>
            <person name="Li W."/>
            <person name="Martinez-Rossi N.M."/>
            <person name="Monod M."/>
            <person name="Shelest E."/>
            <person name="Barton R.C."/>
            <person name="Birch E."/>
            <person name="Brakhage A.A."/>
            <person name="Chen Z."/>
            <person name="Gurr S.J."/>
            <person name="Heiman D."/>
            <person name="Heitman J."/>
            <person name="Kosti I."/>
            <person name="Rossi A."/>
            <person name="Saif S."/>
            <person name="Samalova M."/>
            <person name="Saunders C.W."/>
            <person name="Shea T."/>
            <person name="Summerbell R.C."/>
            <person name="Xu J."/>
            <person name="Young S."/>
            <person name="Zeng Q."/>
            <person name="Birren B.W."/>
            <person name="Cuomo C.A."/>
            <person name="White T.C."/>
        </authorList>
    </citation>
    <scope>NUCLEOTIDE SEQUENCE [LARGE SCALE GENOMIC DNA]</scope>
    <source>
        <strain evidence="3">ATCC MYA-4604 / CBS 118893</strain>
    </source>
</reference>
<dbReference type="RefSeq" id="XP_003174817.1">
    <property type="nucleotide sequence ID" value="XM_003174769.1"/>
</dbReference>
<name>E4UR59_ARTGP</name>
<sequence>MFDDVILPLEFRRALALALAVVLVLVHGPLEDLVFGFGVGFLEFTPLAFCFFVLLLADLVAGWAISDGSYLVLPCWAGWWNEVSGAYVCLWSKRARRILTGQCIGIMQGGYGVNSYIPIPFIGLFKPATDNHTVRAPLLGTYQTPYPNPVLISRPPHSSLHAWPNYN</sequence>
<dbReference type="HOGENOM" id="CLU_1594128_0_0_1"/>
<feature type="transmembrane region" description="Helical" evidence="1">
    <location>
        <begin position="46"/>
        <end position="65"/>
    </location>
</feature>
<dbReference type="Proteomes" id="UP000002669">
    <property type="component" value="Unassembled WGS sequence"/>
</dbReference>
<gene>
    <name evidence="2" type="ORF">MGYG_02347</name>
</gene>
<evidence type="ECO:0000256" key="1">
    <source>
        <dbReference type="SAM" id="Phobius"/>
    </source>
</evidence>
<keyword evidence="3" id="KW-1185">Reference proteome</keyword>
<keyword evidence="1" id="KW-1133">Transmembrane helix</keyword>
<evidence type="ECO:0000313" key="2">
    <source>
        <dbReference type="EMBL" id="EFQ99334.1"/>
    </source>
</evidence>
<evidence type="ECO:0000313" key="3">
    <source>
        <dbReference type="Proteomes" id="UP000002669"/>
    </source>
</evidence>
<dbReference type="InParanoid" id="E4UR59"/>
<dbReference type="AlphaFoldDB" id="E4UR59"/>
<dbReference type="VEuPathDB" id="FungiDB:MGYG_02347"/>
<keyword evidence="1" id="KW-0472">Membrane</keyword>
<keyword evidence="1" id="KW-0812">Transmembrane</keyword>